<dbReference type="Proteomes" id="UP000072236">
    <property type="component" value="Chromosome"/>
</dbReference>
<feature type="signal peptide" evidence="2">
    <location>
        <begin position="1"/>
        <end position="19"/>
    </location>
</feature>
<dbReference type="OrthoDB" id="5680454at2"/>
<dbReference type="PROSITE" id="PS51257">
    <property type="entry name" value="PROKAR_LIPOPROTEIN"/>
    <property type="match status" value="1"/>
</dbReference>
<evidence type="ECO:0000313" key="3">
    <source>
        <dbReference type="EMBL" id="AMQ93065.1"/>
    </source>
</evidence>
<gene>
    <name evidence="3" type="ORF">ACT75_00215</name>
    <name evidence="4" type="ORF">CQR80_04195</name>
    <name evidence="5" type="ORF">FXB79_06835</name>
</gene>
<dbReference type="KEGG" id="aact:ACT75_00215"/>
<evidence type="ECO:0000313" key="6">
    <source>
        <dbReference type="Proteomes" id="UP000072236"/>
    </source>
</evidence>
<accession>A0A5D0KU42</accession>
<organism evidence="5 8">
    <name type="scientific">Aggregatibacter actinomycetemcomitans</name>
    <name type="common">Actinobacillus actinomycetemcomitans</name>
    <name type="synonym">Haemophilus actinomycetemcomitans</name>
    <dbReference type="NCBI Taxonomy" id="714"/>
    <lineage>
        <taxon>Bacteria</taxon>
        <taxon>Pseudomonadati</taxon>
        <taxon>Pseudomonadota</taxon>
        <taxon>Gammaproteobacteria</taxon>
        <taxon>Pasteurellales</taxon>
        <taxon>Pasteurellaceae</taxon>
        <taxon>Aggregatibacter</taxon>
    </lineage>
</organism>
<keyword evidence="2" id="KW-0732">Signal</keyword>
<dbReference type="EMBL" id="VSED01000016">
    <property type="protein sequence ID" value="TYA38792.1"/>
    <property type="molecule type" value="Genomic_DNA"/>
</dbReference>
<sequence>MNKFTKISATALFALFLTACDKPADKAPDAKPEAAAQTQSAPATAEAAKADETADYKKLVDWNKSQEQTQLQAQQKFQQDLVAAVQAKDDKKVQEAIDVFNKSVQDTIASLDALNISSDSVKAVKEQTKNVLGLASNLLVEQANVSLANPTPEQQKTYMEKAEKLRDAMLELQKQSVALEQKFNPAPAAPTAEPAAPAQESK</sequence>
<reference evidence="5 8" key="3">
    <citation type="submission" date="2019-08" db="EMBL/GenBank/DDBJ databases">
        <title>Whole genome sequencing of Aggregatibacter actinomycetemcomitans cultured from blood stream infections in Denmark reveals a novel phylogenetic lineage expressing serotype a membrane O polysaccharide.</title>
        <authorList>
            <person name="Nedergaard S."/>
            <person name="Kobel C.M."/>
            <person name="Nielsen M.B."/>
            <person name="Moeller R.T."/>
            <person name="Jensen A.B."/>
            <person name="Noerskov-Lauritsen N."/>
        </authorList>
    </citation>
    <scope>NUCLEOTIDE SEQUENCE [LARGE SCALE GENOMIC DNA]</scope>
    <source>
        <strain evidence="5 8">PN_563</strain>
    </source>
</reference>
<keyword evidence="5" id="KW-0449">Lipoprotein</keyword>
<protein>
    <submittedName>
        <fullName evidence="5">Lipoprotein HlpB</fullName>
    </submittedName>
</protein>
<dbReference type="Proteomes" id="UP000323012">
    <property type="component" value="Unassembled WGS sequence"/>
</dbReference>
<reference evidence="3 6" key="1">
    <citation type="submission" date="2015-10" db="EMBL/GenBank/DDBJ databases">
        <title>Tn-seq of a polymicrobial infection.</title>
        <authorList>
            <person name="Stacy A."/>
            <person name="Rumbaugh K.P."/>
            <person name="Whiteley M."/>
        </authorList>
    </citation>
    <scope>NUCLEOTIDE SEQUENCE [LARGE SCALE GENOMIC DNA]</scope>
    <source>
        <strain evidence="3 6">624</strain>
    </source>
</reference>
<feature type="compositionally biased region" description="Low complexity" evidence="1">
    <location>
        <begin position="33"/>
        <end position="47"/>
    </location>
</feature>
<dbReference type="Proteomes" id="UP000226080">
    <property type="component" value="Unassembled WGS sequence"/>
</dbReference>
<feature type="region of interest" description="Disordered" evidence="1">
    <location>
        <begin position="179"/>
        <end position="202"/>
    </location>
</feature>
<evidence type="ECO:0000313" key="8">
    <source>
        <dbReference type="Proteomes" id="UP000323012"/>
    </source>
</evidence>
<evidence type="ECO:0000256" key="1">
    <source>
        <dbReference type="SAM" id="MobiDB-lite"/>
    </source>
</evidence>
<dbReference type="EMBL" id="CP012959">
    <property type="protein sequence ID" value="AMQ93065.1"/>
    <property type="molecule type" value="Genomic_DNA"/>
</dbReference>
<feature type="chain" id="PRO_5044619506" evidence="2">
    <location>
        <begin position="20"/>
        <end position="202"/>
    </location>
</feature>
<feature type="region of interest" description="Disordered" evidence="1">
    <location>
        <begin position="24"/>
        <end position="50"/>
    </location>
</feature>
<dbReference type="AlphaFoldDB" id="A0A5D0KU42"/>
<evidence type="ECO:0000313" key="5">
    <source>
        <dbReference type="EMBL" id="TYA38792.1"/>
    </source>
</evidence>
<evidence type="ECO:0000313" key="7">
    <source>
        <dbReference type="Proteomes" id="UP000226080"/>
    </source>
</evidence>
<proteinExistence type="predicted"/>
<dbReference type="RefSeq" id="WP_005538861.1">
    <property type="nucleotide sequence ID" value="NZ_CP012958.1"/>
</dbReference>
<keyword evidence="7" id="KW-1185">Reference proteome</keyword>
<reference evidence="4 7" key="2">
    <citation type="submission" date="2017-10" db="EMBL/GenBank/DDBJ databases">
        <title>Draft genome sequences of Aggregatibacter actinomycetemcomitans strains 310a and 310b.</title>
        <authorList>
            <person name="May A.C."/>
            <person name="Ohta H."/>
            <person name="Maeda H."/>
            <person name="Kokeguchi S."/>
            <person name="Cugini C."/>
        </authorList>
    </citation>
    <scope>NUCLEOTIDE SEQUENCE [LARGE SCALE GENOMIC DNA]</scope>
    <source>
        <strain evidence="4 7">310b</strain>
    </source>
</reference>
<name>A0A5D0KU42_AGGAC</name>
<dbReference type="EMBL" id="PCGW01000006">
    <property type="protein sequence ID" value="PHO20886.1"/>
    <property type="molecule type" value="Genomic_DNA"/>
</dbReference>
<evidence type="ECO:0000313" key="4">
    <source>
        <dbReference type="EMBL" id="PHO20886.1"/>
    </source>
</evidence>
<feature type="compositionally biased region" description="Low complexity" evidence="1">
    <location>
        <begin position="185"/>
        <end position="202"/>
    </location>
</feature>
<dbReference type="GeneID" id="77211761"/>
<evidence type="ECO:0000256" key="2">
    <source>
        <dbReference type="SAM" id="SignalP"/>
    </source>
</evidence>